<proteinExistence type="predicted"/>
<dbReference type="Proteomes" id="UP001320148">
    <property type="component" value="Chromosome"/>
</dbReference>
<dbReference type="EMBL" id="AP024488">
    <property type="protein sequence ID" value="BCS95456.1"/>
    <property type="molecule type" value="Genomic_DNA"/>
</dbReference>
<evidence type="ECO:0008006" key="4">
    <source>
        <dbReference type="Google" id="ProtNLM"/>
    </source>
</evidence>
<keyword evidence="1" id="KW-0472">Membrane</keyword>
<feature type="transmembrane region" description="Helical" evidence="1">
    <location>
        <begin position="60"/>
        <end position="83"/>
    </location>
</feature>
<protein>
    <recommendedName>
        <fullName evidence="4">SMODS and SLOG-associating 2TM effector domain-containing protein</fullName>
    </recommendedName>
</protein>
<feature type="transmembrane region" description="Helical" evidence="1">
    <location>
        <begin position="35"/>
        <end position="54"/>
    </location>
</feature>
<reference evidence="2 3" key="1">
    <citation type="submission" date="2021-02" db="EMBL/GenBank/DDBJ databases">
        <title>Complete genome of Desulfoluna sp. strain ASN36.</title>
        <authorList>
            <person name="Takahashi A."/>
            <person name="Kojima H."/>
            <person name="Fukui M."/>
        </authorList>
    </citation>
    <scope>NUCLEOTIDE SEQUENCE [LARGE SCALE GENOMIC DNA]</scope>
    <source>
        <strain evidence="2 3">ASN36</strain>
    </source>
</reference>
<organism evidence="2 3">
    <name type="scientific">Desulfoluna limicola</name>
    <dbReference type="NCBI Taxonomy" id="2810562"/>
    <lineage>
        <taxon>Bacteria</taxon>
        <taxon>Pseudomonadati</taxon>
        <taxon>Thermodesulfobacteriota</taxon>
        <taxon>Desulfobacteria</taxon>
        <taxon>Desulfobacterales</taxon>
        <taxon>Desulfolunaceae</taxon>
        <taxon>Desulfoluna</taxon>
    </lineage>
</organism>
<sequence length="164" mass="19606">MTELERSMWSAMLDCEMNALYYGYIARRYERLERFFQIFIAILATSSIGSLHLWKMNVTWFQWSWIYDCLSALAIIISISLPFMRFTSIANKAISLRPIFQRFTTDYENLWLQRKSLKEPTLRSKLKDLKQQELIETNSDNKMPRDTKLLKKCQKEIIKSKNLD</sequence>
<keyword evidence="3" id="KW-1185">Reference proteome</keyword>
<evidence type="ECO:0000313" key="3">
    <source>
        <dbReference type="Proteomes" id="UP001320148"/>
    </source>
</evidence>
<evidence type="ECO:0000313" key="2">
    <source>
        <dbReference type="EMBL" id="BCS95456.1"/>
    </source>
</evidence>
<name>A0ABN6F0Q4_9BACT</name>
<dbReference type="RefSeq" id="WP_236891701.1">
    <property type="nucleotide sequence ID" value="NZ_AP024488.1"/>
</dbReference>
<evidence type="ECO:0000256" key="1">
    <source>
        <dbReference type="SAM" id="Phobius"/>
    </source>
</evidence>
<keyword evidence="1" id="KW-1133">Transmembrane helix</keyword>
<accession>A0ABN6F0Q4</accession>
<keyword evidence="1" id="KW-0812">Transmembrane</keyword>
<gene>
    <name evidence="2" type="ORF">DSLASN_10880</name>
</gene>